<accession>A0ACD4D4G0</accession>
<name>A0ACD4D4G0_9HYPH</name>
<gene>
    <name evidence="1" type="ORF">N8E88_30375</name>
</gene>
<dbReference type="Proteomes" id="UP001061991">
    <property type="component" value="Chromosome"/>
</dbReference>
<reference evidence="1" key="1">
    <citation type="submission" date="2022-09" db="EMBL/GenBank/DDBJ databases">
        <title>Interaction between co-microsymbionts with complementary sets of symbiotic genes in legume-rhizobium systems.</title>
        <authorList>
            <person name="Safronova V."/>
            <person name="Sazanova A."/>
            <person name="Afonin A."/>
            <person name="Chirak E."/>
        </authorList>
    </citation>
    <scope>NUCLEOTIDE SEQUENCE</scope>
    <source>
        <strain evidence="1">A18/3m</strain>
    </source>
</reference>
<sequence length="139" mass="14661">MAHKPTTLESLKSADGGGTFEDMEHRVAFLEKSFGKMDGKLDVILNGLAGLKEDVSILKGDVSGLKGDVSVLKGDVSGLKGDVTGLKGDISGLKGDVSGLKEGLAYLKGRIDHLPTMLQLLGFVLAIFAMAGFFKYFTP</sequence>
<evidence type="ECO:0000313" key="2">
    <source>
        <dbReference type="Proteomes" id="UP001061991"/>
    </source>
</evidence>
<proteinExistence type="predicted"/>
<evidence type="ECO:0000313" key="1">
    <source>
        <dbReference type="EMBL" id="UXN60732.1"/>
    </source>
</evidence>
<organism evidence="1 2">
    <name type="scientific">Phyllobacterium zundukense</name>
    <dbReference type="NCBI Taxonomy" id="1867719"/>
    <lineage>
        <taxon>Bacteria</taxon>
        <taxon>Pseudomonadati</taxon>
        <taxon>Pseudomonadota</taxon>
        <taxon>Alphaproteobacteria</taxon>
        <taxon>Hyphomicrobiales</taxon>
        <taxon>Phyllobacteriaceae</taxon>
        <taxon>Phyllobacterium</taxon>
    </lineage>
</organism>
<keyword evidence="2" id="KW-1185">Reference proteome</keyword>
<protein>
    <submittedName>
        <fullName evidence="1">Uncharacterized protein</fullName>
    </submittedName>
</protein>
<dbReference type="EMBL" id="CP104973">
    <property type="protein sequence ID" value="UXN60732.1"/>
    <property type="molecule type" value="Genomic_DNA"/>
</dbReference>